<reference evidence="1" key="1">
    <citation type="journal article" date="2024" name="Gigascience">
        <title>Chromosome-level genome of the poultry shaft louse Menopon gallinae provides insight into the host-switching and adaptive evolution of parasitic lice.</title>
        <authorList>
            <person name="Xu Y."/>
            <person name="Ma L."/>
            <person name="Liu S."/>
            <person name="Liang Y."/>
            <person name="Liu Q."/>
            <person name="He Z."/>
            <person name="Tian L."/>
            <person name="Duan Y."/>
            <person name="Cai W."/>
            <person name="Li H."/>
            <person name="Song F."/>
        </authorList>
    </citation>
    <scope>NUCLEOTIDE SEQUENCE</scope>
    <source>
        <strain evidence="1">Cailab_2023a</strain>
    </source>
</reference>
<proteinExistence type="predicted"/>
<accession>A0AAW2HZY8</accession>
<name>A0AAW2HZY8_9NEOP</name>
<comment type="caution">
    <text evidence="1">The sequence shown here is derived from an EMBL/GenBank/DDBJ whole genome shotgun (WGS) entry which is preliminary data.</text>
</comment>
<sequence>MCSLCPRPKKPPSKKLVRFDSVVDTYSISECPSSVNNTRRVSTDFRFRPESRRRRERRGRSPVKLCMPRLVPAEESKLAPSRCTLLKSSSIGSRLSLAAARKISTLCPSLTQSTGLGGYALKRAFLLVSEKGKTIHIYYR</sequence>
<dbReference type="AlphaFoldDB" id="A0AAW2HZY8"/>
<organism evidence="1">
    <name type="scientific">Menopon gallinae</name>
    <name type="common">poultry shaft louse</name>
    <dbReference type="NCBI Taxonomy" id="328185"/>
    <lineage>
        <taxon>Eukaryota</taxon>
        <taxon>Metazoa</taxon>
        <taxon>Ecdysozoa</taxon>
        <taxon>Arthropoda</taxon>
        <taxon>Hexapoda</taxon>
        <taxon>Insecta</taxon>
        <taxon>Pterygota</taxon>
        <taxon>Neoptera</taxon>
        <taxon>Paraneoptera</taxon>
        <taxon>Psocodea</taxon>
        <taxon>Troctomorpha</taxon>
        <taxon>Phthiraptera</taxon>
        <taxon>Amblycera</taxon>
        <taxon>Menoponidae</taxon>
        <taxon>Menopon</taxon>
    </lineage>
</organism>
<evidence type="ECO:0000313" key="1">
    <source>
        <dbReference type="EMBL" id="KAL0274840.1"/>
    </source>
</evidence>
<gene>
    <name evidence="1" type="ORF">PYX00_002871</name>
</gene>
<dbReference type="EMBL" id="JARGDH010000002">
    <property type="protein sequence ID" value="KAL0274840.1"/>
    <property type="molecule type" value="Genomic_DNA"/>
</dbReference>
<protein>
    <submittedName>
        <fullName evidence="1">Uncharacterized protein</fullName>
    </submittedName>
</protein>